<accession>A0AA92XAA9</accession>
<dbReference type="Proteomes" id="UP000284338">
    <property type="component" value="Unassembled WGS sequence"/>
</dbReference>
<evidence type="ECO:0000313" key="1">
    <source>
        <dbReference type="EMBL" id="RJF58125.1"/>
    </source>
</evidence>
<dbReference type="RefSeq" id="WP_006322525.1">
    <property type="nucleotide sequence ID" value="NZ_CP136016.1"/>
</dbReference>
<keyword evidence="2" id="KW-1185">Reference proteome</keyword>
<protein>
    <submittedName>
        <fullName evidence="1">DNA damage-inducible protein I</fullName>
    </submittedName>
</protein>
<dbReference type="EMBL" id="QYYG01000001">
    <property type="protein sequence ID" value="RJF58125.1"/>
    <property type="molecule type" value="Genomic_DNA"/>
</dbReference>
<proteinExistence type="predicted"/>
<evidence type="ECO:0000313" key="2">
    <source>
        <dbReference type="Proteomes" id="UP000284338"/>
    </source>
</evidence>
<dbReference type="PANTHER" id="PTHR36572:SF2">
    <property type="entry name" value="DNA DAMAGE-INDUCIBLE PROTEIN I"/>
    <property type="match status" value="1"/>
</dbReference>
<gene>
    <name evidence="1" type="ORF">D4100_05010</name>
</gene>
<dbReference type="PANTHER" id="PTHR36572">
    <property type="entry name" value="DNA DAMAGE-INDUCIBLE PROTEIN I-RELATED"/>
    <property type="match status" value="1"/>
</dbReference>
<reference evidence="1 2" key="1">
    <citation type="submission" date="2018-09" db="EMBL/GenBank/DDBJ databases">
        <title>Draft genome of a novel serratia sp. strain with antifungal activity.</title>
        <authorList>
            <person name="Dichmann S.I."/>
            <person name="Park B.P."/>
            <person name="Pathiraja D."/>
            <person name="Choi I.-G."/>
            <person name="Stougaard P."/>
            <person name="Hennessy R.C."/>
        </authorList>
    </citation>
    <scope>NUCLEOTIDE SEQUENCE [LARGE SCALE GENOMIC DNA]</scope>
    <source>
        <strain evidence="1 2">S40</strain>
    </source>
</reference>
<dbReference type="SUPFAM" id="SSF54857">
    <property type="entry name" value="DNA damage-inducible protein DinI"/>
    <property type="match status" value="1"/>
</dbReference>
<organism evidence="1 2">
    <name type="scientific">Serratia inhibens</name>
    <dbReference type="NCBI Taxonomy" id="2338073"/>
    <lineage>
        <taxon>Bacteria</taxon>
        <taxon>Pseudomonadati</taxon>
        <taxon>Pseudomonadota</taxon>
        <taxon>Gammaproteobacteria</taxon>
        <taxon>Enterobacterales</taxon>
        <taxon>Yersiniaceae</taxon>
        <taxon>Serratia</taxon>
    </lineage>
</organism>
<dbReference type="Gene3D" id="3.30.910.10">
    <property type="entry name" value="DinI-like"/>
    <property type="match status" value="1"/>
</dbReference>
<dbReference type="GO" id="GO:0009432">
    <property type="term" value="P:SOS response"/>
    <property type="evidence" value="ECO:0007669"/>
    <property type="project" value="TreeGrafter"/>
</dbReference>
<name>A0AA92XAA9_9GAMM</name>
<dbReference type="AlphaFoldDB" id="A0AA92XAA9"/>
<comment type="caution">
    <text evidence="1">The sequence shown here is derived from an EMBL/GenBank/DDBJ whole genome shotgun (WGS) entry which is preliminary data.</text>
</comment>
<dbReference type="NCBIfam" id="NF007893">
    <property type="entry name" value="PRK10597.1"/>
    <property type="match status" value="1"/>
</dbReference>
<dbReference type="InterPro" id="IPR036687">
    <property type="entry name" value="DinI-like_sf"/>
</dbReference>
<dbReference type="Pfam" id="PF06183">
    <property type="entry name" value="DinI"/>
    <property type="match status" value="1"/>
</dbReference>
<dbReference type="InterPro" id="IPR010391">
    <property type="entry name" value="DNA_damage-inducible_DinI-like"/>
</dbReference>
<sequence>MRVEVTIDKTRPLPSGAIEALTGELGKRVKRQFPDAVVQVRYAGSNGLSVLGGLKTDKDLIAEILQETWESADEWFSAE</sequence>